<dbReference type="InterPro" id="IPR015422">
    <property type="entry name" value="PyrdxlP-dep_Trfase_small"/>
</dbReference>
<keyword evidence="4" id="KW-0808">Transferase</keyword>
<dbReference type="NCBIfam" id="TIGR01979">
    <property type="entry name" value="sufS"/>
    <property type="match status" value="1"/>
</dbReference>
<dbReference type="InterPro" id="IPR015421">
    <property type="entry name" value="PyrdxlP-dep_Trfase_major"/>
</dbReference>
<dbReference type="InterPro" id="IPR015424">
    <property type="entry name" value="PyrdxlP-dep_Trfase"/>
</dbReference>
<dbReference type="PROSITE" id="PS00595">
    <property type="entry name" value="AA_TRANSFER_CLASS_5"/>
    <property type="match status" value="1"/>
</dbReference>
<comment type="cofactor">
    <cofactor evidence="1">
        <name>pyridoxal 5'-phosphate</name>
        <dbReference type="ChEBI" id="CHEBI:597326"/>
    </cofactor>
</comment>
<evidence type="ECO:0000256" key="1">
    <source>
        <dbReference type="ARBA" id="ARBA00001933"/>
    </source>
</evidence>
<protein>
    <recommendedName>
        <fullName evidence="3">cysteine desulfurase</fullName>
        <ecNumber evidence="3">2.8.1.7</ecNumber>
    </recommendedName>
</protein>
<dbReference type="PANTHER" id="PTHR43586:SF8">
    <property type="entry name" value="CYSTEINE DESULFURASE 1, CHLOROPLASTIC"/>
    <property type="match status" value="1"/>
</dbReference>
<proteinExistence type="inferred from homology"/>
<evidence type="ECO:0000256" key="2">
    <source>
        <dbReference type="ARBA" id="ARBA00010447"/>
    </source>
</evidence>
<dbReference type="InterPro" id="IPR020578">
    <property type="entry name" value="Aminotrans_V_PyrdxlP_BS"/>
</dbReference>
<dbReference type="InterPro" id="IPR000192">
    <property type="entry name" value="Aminotrans_V_dom"/>
</dbReference>
<dbReference type="Gene3D" id="3.90.1150.10">
    <property type="entry name" value="Aspartate Aminotransferase, domain 1"/>
    <property type="match status" value="1"/>
</dbReference>
<evidence type="ECO:0000259" key="7">
    <source>
        <dbReference type="Pfam" id="PF00266"/>
    </source>
</evidence>
<evidence type="ECO:0000256" key="5">
    <source>
        <dbReference type="ARBA" id="ARBA00022898"/>
    </source>
</evidence>
<dbReference type="PANTHER" id="PTHR43586">
    <property type="entry name" value="CYSTEINE DESULFURASE"/>
    <property type="match status" value="1"/>
</dbReference>
<evidence type="ECO:0000256" key="6">
    <source>
        <dbReference type="ARBA" id="ARBA00050776"/>
    </source>
</evidence>
<organism evidence="8">
    <name type="scientific">marine metagenome</name>
    <dbReference type="NCBI Taxonomy" id="408172"/>
    <lineage>
        <taxon>unclassified sequences</taxon>
        <taxon>metagenomes</taxon>
        <taxon>ecological metagenomes</taxon>
    </lineage>
</organism>
<gene>
    <name evidence="8" type="ORF">METZ01_LOCUS87571</name>
</gene>
<dbReference type="EC" id="2.8.1.7" evidence="3"/>
<accession>A0A381V4W7</accession>
<comment type="similarity">
    <text evidence="2">Belongs to the class-V pyridoxal-phosphate-dependent aminotransferase family. Csd subfamily.</text>
</comment>
<dbReference type="GO" id="GO:0006534">
    <property type="term" value="P:cysteine metabolic process"/>
    <property type="evidence" value="ECO:0007669"/>
    <property type="project" value="InterPro"/>
</dbReference>
<dbReference type="SUPFAM" id="SSF53383">
    <property type="entry name" value="PLP-dependent transferases"/>
    <property type="match status" value="1"/>
</dbReference>
<evidence type="ECO:0000313" key="8">
    <source>
        <dbReference type="EMBL" id="SVA34717.1"/>
    </source>
</evidence>
<dbReference type="Gene3D" id="3.40.640.10">
    <property type="entry name" value="Type I PLP-dependent aspartate aminotransferase-like (Major domain)"/>
    <property type="match status" value="1"/>
</dbReference>
<keyword evidence="5" id="KW-0663">Pyridoxal phosphate</keyword>
<reference evidence="8" key="1">
    <citation type="submission" date="2018-05" db="EMBL/GenBank/DDBJ databases">
        <authorList>
            <person name="Lanie J.A."/>
            <person name="Ng W.-L."/>
            <person name="Kazmierczak K.M."/>
            <person name="Andrzejewski T.M."/>
            <person name="Davidsen T.M."/>
            <person name="Wayne K.J."/>
            <person name="Tettelin H."/>
            <person name="Glass J.I."/>
            <person name="Rusch D."/>
            <person name="Podicherti R."/>
            <person name="Tsui H.-C.T."/>
            <person name="Winkler M.E."/>
        </authorList>
    </citation>
    <scope>NUCLEOTIDE SEQUENCE</scope>
</reference>
<dbReference type="GO" id="GO:0031071">
    <property type="term" value="F:cysteine desulfurase activity"/>
    <property type="evidence" value="ECO:0007669"/>
    <property type="project" value="UniProtKB-EC"/>
</dbReference>
<dbReference type="GO" id="GO:0030170">
    <property type="term" value="F:pyridoxal phosphate binding"/>
    <property type="evidence" value="ECO:0007669"/>
    <property type="project" value="InterPro"/>
</dbReference>
<evidence type="ECO:0000256" key="3">
    <source>
        <dbReference type="ARBA" id="ARBA00012239"/>
    </source>
</evidence>
<dbReference type="InterPro" id="IPR010970">
    <property type="entry name" value="Cys_dSase_SufS"/>
</dbReference>
<dbReference type="InterPro" id="IPR016454">
    <property type="entry name" value="Cysteine_dSase"/>
</dbReference>
<name>A0A381V4W7_9ZZZZ</name>
<feature type="domain" description="Aminotransferase class V" evidence="7">
    <location>
        <begin position="2"/>
        <end position="371"/>
    </location>
</feature>
<dbReference type="AlphaFoldDB" id="A0A381V4W7"/>
<dbReference type="CDD" id="cd06453">
    <property type="entry name" value="SufS_like"/>
    <property type="match status" value="1"/>
</dbReference>
<dbReference type="EMBL" id="UINC01007710">
    <property type="protein sequence ID" value="SVA34717.1"/>
    <property type="molecule type" value="Genomic_DNA"/>
</dbReference>
<dbReference type="PIRSF" id="PIRSF005572">
    <property type="entry name" value="NifS"/>
    <property type="match status" value="1"/>
</dbReference>
<evidence type="ECO:0000256" key="4">
    <source>
        <dbReference type="ARBA" id="ARBA00022679"/>
    </source>
</evidence>
<sequence length="383" mass="42633">MVFLDNASTTQKPQSVIDTLSHYYENYNSNIHRGIYQIAEQATAAYEKTRDKVAEFIGANDRRSIVFTKGATESINLVANSWGGQHLKPNDEVLITEMEHHSNIIPWQLICDRTGANLKYIPINDDGTLDLSNPEKYFTNKTKIVCVIHQSNVFGTVNPIPEIVKYAHEVGALVLVDGAQSTPHHRVNISELNCDFFVFSGHKMMGPTGVGVLFAKPEILEAMNPFLGGGEMIRKVTLEGSTWNDIPWKFEAGTPNIAQVIGLGSAIDYINKMGMDNISDYENVLLNYAQEKLQNIPGINIYGMAKDKGAVISFNLENIHPHDVAHILDTYGIAIRAGHHCAQPIMKKLNVAATNRASFYLYNTLEEIDQLAEGLRKTVELFN</sequence>
<dbReference type="Pfam" id="PF00266">
    <property type="entry name" value="Aminotran_5"/>
    <property type="match status" value="1"/>
</dbReference>
<comment type="catalytic activity">
    <reaction evidence="6">
        <text>(sulfur carrier)-H + L-cysteine = (sulfur carrier)-SH + L-alanine</text>
        <dbReference type="Rhea" id="RHEA:43892"/>
        <dbReference type="Rhea" id="RHEA-COMP:14737"/>
        <dbReference type="Rhea" id="RHEA-COMP:14739"/>
        <dbReference type="ChEBI" id="CHEBI:29917"/>
        <dbReference type="ChEBI" id="CHEBI:35235"/>
        <dbReference type="ChEBI" id="CHEBI:57972"/>
        <dbReference type="ChEBI" id="CHEBI:64428"/>
        <dbReference type="EC" id="2.8.1.7"/>
    </reaction>
</comment>